<dbReference type="Pfam" id="PF10704">
    <property type="entry name" value="DUF2508"/>
    <property type="match status" value="1"/>
</dbReference>
<dbReference type="RefSeq" id="WP_138790684.1">
    <property type="nucleotide sequence ID" value="NZ_JBHTGQ010000030.1"/>
</dbReference>
<dbReference type="InterPro" id="IPR019644">
    <property type="entry name" value="DUF2508"/>
</dbReference>
<sequence length="115" mass="13422">MELQTDKRLIEGQLKKKAASRRLRRSKLLDSDKRQLLAEIRKAKREWQSAWNRFDYAYTPEQVDYAIYALGAAEKQYTMLIRQAEREKLSLFNEEAGALWKGIDFADVPVSGGRK</sequence>
<proteinExistence type="predicted"/>
<organism evidence="1 2">
    <name type="scientific">Paenibacillus thermoaerophilus</name>
    <dbReference type="NCBI Taxonomy" id="1215385"/>
    <lineage>
        <taxon>Bacteria</taxon>
        <taxon>Bacillati</taxon>
        <taxon>Bacillota</taxon>
        <taxon>Bacilli</taxon>
        <taxon>Bacillales</taxon>
        <taxon>Paenibacillaceae</taxon>
        <taxon>Paenibacillus</taxon>
    </lineage>
</organism>
<accession>A0ABW2V3Y5</accession>
<name>A0ABW2V3Y5_9BACL</name>
<evidence type="ECO:0000313" key="2">
    <source>
        <dbReference type="Proteomes" id="UP001596528"/>
    </source>
</evidence>
<gene>
    <name evidence="1" type="ORF">ACFQWB_13120</name>
</gene>
<protein>
    <submittedName>
        <fullName evidence="1">DUF2508 family protein</fullName>
    </submittedName>
</protein>
<evidence type="ECO:0000313" key="1">
    <source>
        <dbReference type="EMBL" id="MFC7750862.1"/>
    </source>
</evidence>
<reference evidence="2" key="1">
    <citation type="journal article" date="2019" name="Int. J. Syst. Evol. Microbiol.">
        <title>The Global Catalogue of Microorganisms (GCM) 10K type strain sequencing project: providing services to taxonomists for standard genome sequencing and annotation.</title>
        <authorList>
            <consortium name="The Broad Institute Genomics Platform"/>
            <consortium name="The Broad Institute Genome Sequencing Center for Infectious Disease"/>
            <person name="Wu L."/>
            <person name="Ma J."/>
        </authorList>
    </citation>
    <scope>NUCLEOTIDE SEQUENCE [LARGE SCALE GENOMIC DNA]</scope>
    <source>
        <strain evidence="2">JCM 18657</strain>
    </source>
</reference>
<dbReference type="Proteomes" id="UP001596528">
    <property type="component" value="Unassembled WGS sequence"/>
</dbReference>
<keyword evidence="2" id="KW-1185">Reference proteome</keyword>
<dbReference type="EMBL" id="JBHTGQ010000030">
    <property type="protein sequence ID" value="MFC7750862.1"/>
    <property type="molecule type" value="Genomic_DNA"/>
</dbReference>
<comment type="caution">
    <text evidence="1">The sequence shown here is derived from an EMBL/GenBank/DDBJ whole genome shotgun (WGS) entry which is preliminary data.</text>
</comment>